<comment type="caution">
    <text evidence="2">The sequence shown here is derived from an EMBL/GenBank/DDBJ whole genome shotgun (WGS) entry which is preliminary data.</text>
</comment>
<dbReference type="EMBL" id="PYGE01000002">
    <property type="protein sequence ID" value="PSL06759.1"/>
    <property type="molecule type" value="Genomic_DNA"/>
</dbReference>
<accession>A0A2P8EBB4</accession>
<sequence>MATRPKISAVLDAHETLRAELDAARRAEPTQADPRRPVVLCDTFLATMSRHIATVEDVLYPRARRLLPRTDGLAAEQVRIARNVEHTMRAIEGTYYGDAYAPAGPREPWWALMADLLAEHDRAERVLLARLCAAMSPDELDELTVRFATVLERAPTRPHPYSPHSPRLSRWQHRFWAVADRMMDAMDNRVIPTKPRTRHGAPDSLLTQYLVGSPRSARSPAHR</sequence>
<proteinExistence type="predicted"/>
<name>A0A2P8EBB4_9ACTN</name>
<dbReference type="RefSeq" id="WP_106535775.1">
    <property type="nucleotide sequence ID" value="NZ_ML142898.1"/>
</dbReference>
<gene>
    <name evidence="2" type="ORF">CLV30_102147</name>
</gene>
<dbReference type="Proteomes" id="UP000243528">
    <property type="component" value="Unassembled WGS sequence"/>
</dbReference>
<evidence type="ECO:0008006" key="4">
    <source>
        <dbReference type="Google" id="ProtNLM"/>
    </source>
</evidence>
<feature type="region of interest" description="Disordered" evidence="1">
    <location>
        <begin position="192"/>
        <end position="223"/>
    </location>
</feature>
<keyword evidence="3" id="KW-1185">Reference proteome</keyword>
<reference evidence="2 3" key="1">
    <citation type="submission" date="2018-03" db="EMBL/GenBank/DDBJ databases">
        <title>Genomic Encyclopedia of Archaeal and Bacterial Type Strains, Phase II (KMG-II): from individual species to whole genera.</title>
        <authorList>
            <person name="Goeker M."/>
        </authorList>
    </citation>
    <scope>NUCLEOTIDE SEQUENCE [LARGE SCALE GENOMIC DNA]</scope>
    <source>
        <strain evidence="2 3">DSM 45211</strain>
    </source>
</reference>
<protein>
    <recommendedName>
        <fullName evidence="4">Hemerythrin HHE cation binding domain-containing protein</fullName>
    </recommendedName>
</protein>
<dbReference type="OrthoDB" id="9793637at2"/>
<dbReference type="AlphaFoldDB" id="A0A2P8EBB4"/>
<organism evidence="2 3">
    <name type="scientific">Haloactinopolyspora alba</name>
    <dbReference type="NCBI Taxonomy" id="648780"/>
    <lineage>
        <taxon>Bacteria</taxon>
        <taxon>Bacillati</taxon>
        <taxon>Actinomycetota</taxon>
        <taxon>Actinomycetes</taxon>
        <taxon>Jiangellales</taxon>
        <taxon>Jiangellaceae</taxon>
        <taxon>Haloactinopolyspora</taxon>
    </lineage>
</organism>
<evidence type="ECO:0000256" key="1">
    <source>
        <dbReference type="SAM" id="MobiDB-lite"/>
    </source>
</evidence>
<dbReference type="Gene3D" id="1.20.120.520">
    <property type="entry name" value="nmb1532 protein domain like"/>
    <property type="match status" value="1"/>
</dbReference>
<evidence type="ECO:0000313" key="2">
    <source>
        <dbReference type="EMBL" id="PSL06759.1"/>
    </source>
</evidence>
<evidence type="ECO:0000313" key="3">
    <source>
        <dbReference type="Proteomes" id="UP000243528"/>
    </source>
</evidence>